<dbReference type="InterPro" id="IPR013974">
    <property type="entry name" value="SAF"/>
</dbReference>
<organism evidence="2 3">
    <name type="scientific">[Mycobacterium] wendilense</name>
    <dbReference type="NCBI Taxonomy" id="3064284"/>
    <lineage>
        <taxon>Bacteria</taxon>
        <taxon>Bacillati</taxon>
        <taxon>Actinomycetota</taxon>
        <taxon>Actinomycetes</taxon>
        <taxon>Mycobacteriales</taxon>
        <taxon>Mycobacteriaceae</taxon>
        <taxon>Mycolicibacter</taxon>
    </lineage>
</organism>
<keyword evidence="3" id="KW-1185">Reference proteome</keyword>
<sequence>MASDRAAALDPTALTRLRRVLQPDWIHTVRTRRLAAGALVLLAGVSALRADPDGERAPVLVAAHDLSPGARLSATDVRVEHQPAVGLPDGAQSDLTRLEGATVAGPVRRGEILTDVRLLNSRLAKTTAGPDARLVPVQLGDNAVLDVIRGGDVVDILAAPDSDPDARPRVIATAAVVVLVSDRPTAATAADDRVVLVALPAAAANAVAGAALTQALTLTLH</sequence>
<dbReference type="Pfam" id="PF08666">
    <property type="entry name" value="SAF"/>
    <property type="match status" value="1"/>
</dbReference>
<reference evidence="2 3" key="1">
    <citation type="submission" date="2023-08" db="EMBL/GenBank/DDBJ databases">
        <authorList>
            <person name="Folkvardsen B D."/>
            <person name="Norman A."/>
        </authorList>
    </citation>
    <scope>NUCLEOTIDE SEQUENCE [LARGE SCALE GENOMIC DNA]</scope>
    <source>
        <strain evidence="2 3">Mu0050</strain>
    </source>
</reference>
<evidence type="ECO:0000313" key="2">
    <source>
        <dbReference type="EMBL" id="CAJ1580219.1"/>
    </source>
</evidence>
<dbReference type="EMBL" id="OY726395">
    <property type="protein sequence ID" value="CAJ1580219.1"/>
    <property type="molecule type" value="Genomic_DNA"/>
</dbReference>
<dbReference type="CDD" id="cd11614">
    <property type="entry name" value="SAF_CpaB_FlgA_like"/>
    <property type="match status" value="1"/>
</dbReference>
<evidence type="ECO:0000259" key="1">
    <source>
        <dbReference type="SMART" id="SM00858"/>
    </source>
</evidence>
<accession>A0ABN9NZ39</accession>
<feature type="domain" description="SAF" evidence="1">
    <location>
        <begin position="57"/>
        <end position="119"/>
    </location>
</feature>
<dbReference type="SMART" id="SM00858">
    <property type="entry name" value="SAF"/>
    <property type="match status" value="1"/>
</dbReference>
<dbReference type="Gene3D" id="3.90.1210.10">
    <property type="entry name" value="Antifreeze-like/N-acetylneuraminic acid synthase C-terminal domain"/>
    <property type="match status" value="1"/>
</dbReference>
<evidence type="ECO:0000313" key="3">
    <source>
        <dbReference type="Proteomes" id="UP001190466"/>
    </source>
</evidence>
<protein>
    <submittedName>
        <fullName evidence="2">SAF domain-containing protein</fullName>
    </submittedName>
</protein>
<dbReference type="Proteomes" id="UP001190466">
    <property type="component" value="Chromosome"/>
</dbReference>
<dbReference type="RefSeq" id="WP_316514641.1">
    <property type="nucleotide sequence ID" value="NZ_OY726395.1"/>
</dbReference>
<name>A0ABN9NZ39_9MYCO</name>
<proteinExistence type="predicted"/>
<gene>
    <name evidence="2" type="ORF">MU0050_000911</name>
</gene>